<dbReference type="RefSeq" id="WP_171089505.1">
    <property type="nucleotide sequence ID" value="NZ_CP053069.1"/>
</dbReference>
<keyword evidence="14 19" id="KW-0464">Manganese</keyword>
<dbReference type="InterPro" id="IPR016185">
    <property type="entry name" value="PreATP-grasp_dom_sf"/>
</dbReference>
<comment type="pathway">
    <text evidence="17">Cell wall biogenesis; peptidoglycan biosynthesis.</text>
</comment>
<feature type="binding site" evidence="19">
    <location>
        <position position="265"/>
    </location>
    <ligand>
        <name>Mg(2+)</name>
        <dbReference type="ChEBI" id="CHEBI:18420"/>
        <label>1</label>
    </ligand>
</feature>
<keyword evidence="13 17" id="KW-0573">Peptidoglycan synthesis</keyword>
<dbReference type="PROSITE" id="PS50975">
    <property type="entry name" value="ATP_GRASP"/>
    <property type="match status" value="1"/>
</dbReference>
<evidence type="ECO:0000256" key="13">
    <source>
        <dbReference type="ARBA" id="ARBA00022984"/>
    </source>
</evidence>
<dbReference type="SUPFAM" id="SSF56059">
    <property type="entry name" value="Glutathione synthetase ATP-binding domain-like"/>
    <property type="match status" value="1"/>
</dbReference>
<feature type="active site" evidence="18">
    <location>
        <position position="17"/>
    </location>
</feature>
<comment type="catalytic activity">
    <reaction evidence="16 17">
        <text>2 D-alanine + ATP = D-alanyl-D-alanine + ADP + phosphate + H(+)</text>
        <dbReference type="Rhea" id="RHEA:11224"/>
        <dbReference type="ChEBI" id="CHEBI:15378"/>
        <dbReference type="ChEBI" id="CHEBI:30616"/>
        <dbReference type="ChEBI" id="CHEBI:43474"/>
        <dbReference type="ChEBI" id="CHEBI:57416"/>
        <dbReference type="ChEBI" id="CHEBI:57822"/>
        <dbReference type="ChEBI" id="CHEBI:456216"/>
        <dbReference type="EC" id="6.3.2.4"/>
    </reaction>
</comment>
<organism evidence="22 23">
    <name type="scientific">Usitatibacter rugosus</name>
    <dbReference type="NCBI Taxonomy" id="2732067"/>
    <lineage>
        <taxon>Bacteria</taxon>
        <taxon>Pseudomonadati</taxon>
        <taxon>Pseudomonadota</taxon>
        <taxon>Betaproteobacteria</taxon>
        <taxon>Nitrosomonadales</taxon>
        <taxon>Usitatibacteraceae</taxon>
        <taxon>Usitatibacter</taxon>
    </lineage>
</organism>
<keyword evidence="8 19" id="KW-0479">Metal-binding</keyword>
<dbReference type="PROSITE" id="PS00844">
    <property type="entry name" value="DALA_DALA_LIGASE_2"/>
    <property type="match status" value="1"/>
</dbReference>
<dbReference type="HAMAP" id="MF_00047">
    <property type="entry name" value="Dala_Dala_lig"/>
    <property type="match status" value="1"/>
</dbReference>
<dbReference type="InterPro" id="IPR005905">
    <property type="entry name" value="D_ala_D_ala"/>
</dbReference>
<keyword evidence="12 17" id="KW-0133">Cell shape</keyword>
<dbReference type="AlphaFoldDB" id="A0A6M4GR90"/>
<reference evidence="22 23" key="1">
    <citation type="submission" date="2020-04" db="EMBL/GenBank/DDBJ databases">
        <title>Usitatibacter rugosus gen. nov., sp. nov. and Usitatibacter palustris sp. nov., novel members of Usitatibacteraceae fam. nov. within the order Nitrosomonadales isolated from soil.</title>
        <authorList>
            <person name="Huber K.J."/>
            <person name="Neumann-Schaal M."/>
            <person name="Geppert A."/>
            <person name="Luckner M."/>
            <person name="Wanner G."/>
            <person name="Overmann J."/>
        </authorList>
    </citation>
    <scope>NUCLEOTIDE SEQUENCE [LARGE SCALE GENOMIC DNA]</scope>
    <source>
        <strain evidence="22 23">0125_3</strain>
    </source>
</reference>
<evidence type="ECO:0000256" key="2">
    <source>
        <dbReference type="ARBA" id="ARBA00003921"/>
    </source>
</evidence>
<dbReference type="InterPro" id="IPR011127">
    <property type="entry name" value="Dala_Dala_lig_N"/>
</dbReference>
<evidence type="ECO:0000256" key="7">
    <source>
        <dbReference type="ARBA" id="ARBA00022598"/>
    </source>
</evidence>
<dbReference type="InterPro" id="IPR000291">
    <property type="entry name" value="D-Ala_lig_Van_CS"/>
</dbReference>
<evidence type="ECO:0000313" key="22">
    <source>
        <dbReference type="EMBL" id="QJR09632.1"/>
    </source>
</evidence>
<dbReference type="UniPathway" id="UPA00219"/>
<feature type="active site" evidence="18">
    <location>
        <position position="276"/>
    </location>
</feature>
<evidence type="ECO:0000256" key="9">
    <source>
        <dbReference type="ARBA" id="ARBA00022741"/>
    </source>
</evidence>
<dbReference type="Pfam" id="PF07478">
    <property type="entry name" value="Dala_Dala_lig_C"/>
    <property type="match status" value="1"/>
</dbReference>
<dbReference type="NCBIfam" id="NF002378">
    <property type="entry name" value="PRK01372.1"/>
    <property type="match status" value="1"/>
</dbReference>
<dbReference type="GO" id="GO:0008360">
    <property type="term" value="P:regulation of cell shape"/>
    <property type="evidence" value="ECO:0007669"/>
    <property type="project" value="UniProtKB-KW"/>
</dbReference>
<dbReference type="SUPFAM" id="SSF52440">
    <property type="entry name" value="PreATP-grasp domain"/>
    <property type="match status" value="1"/>
</dbReference>
<comment type="cofactor">
    <cofactor evidence="1">
        <name>Mn(2+)</name>
        <dbReference type="ChEBI" id="CHEBI:29035"/>
    </cofactor>
</comment>
<evidence type="ECO:0000256" key="1">
    <source>
        <dbReference type="ARBA" id="ARBA00001936"/>
    </source>
</evidence>
<evidence type="ECO:0000256" key="14">
    <source>
        <dbReference type="ARBA" id="ARBA00023211"/>
    </source>
</evidence>
<comment type="function">
    <text evidence="2 17">Cell wall formation.</text>
</comment>
<evidence type="ECO:0000256" key="17">
    <source>
        <dbReference type="HAMAP-Rule" id="MF_00047"/>
    </source>
</evidence>
<evidence type="ECO:0000256" key="4">
    <source>
        <dbReference type="ARBA" id="ARBA00010871"/>
    </source>
</evidence>
<dbReference type="KEGG" id="uru:DSM104443_00681"/>
<name>A0A6M4GR90_9PROT</name>
<evidence type="ECO:0000256" key="6">
    <source>
        <dbReference type="ARBA" id="ARBA00022490"/>
    </source>
</evidence>
<dbReference type="GO" id="GO:0008716">
    <property type="term" value="F:D-alanine-D-alanine ligase activity"/>
    <property type="evidence" value="ECO:0007669"/>
    <property type="project" value="UniProtKB-UniRule"/>
</dbReference>
<gene>
    <name evidence="22" type="primary">ddlB</name>
    <name evidence="17" type="synonym">ddl</name>
    <name evidence="22" type="ORF">DSM104443_00681</name>
</gene>
<sequence length="308" mass="33736">MHGMGKVAVLMGGPSAEREISLMSGKGILAALREKGVDAHAFDPAERELFDLKREKFDRAFIALHGRFGEDGTVQGALEVLRIPYTGSGVMGSALAMDKWRTKLVWLAAGIPTPRFAMVKRTSDWDRVADTLGMPLIMKPVREGSTIGLTKVMRIADLPEAYELAAKYDDLVIAEEFIAGQELTASVLGEVALPLIRIEAPQGNYDYQNKYFTDDTRYHCPSGIRAEVEDEIRKLTLKSFRVLGCRGWGRADAMLRPDGTFSFLEMNTSPGMTSHSLVPMAAKATGMPYPDLCVRILEGAALDGRPPA</sequence>
<proteinExistence type="inferred from homology"/>
<accession>A0A6M4GR90</accession>
<dbReference type="Gene3D" id="3.30.1490.20">
    <property type="entry name" value="ATP-grasp fold, A domain"/>
    <property type="match status" value="1"/>
</dbReference>
<dbReference type="GO" id="GO:0005524">
    <property type="term" value="F:ATP binding"/>
    <property type="evidence" value="ECO:0007669"/>
    <property type="project" value="UniProtKB-UniRule"/>
</dbReference>
<dbReference type="NCBIfam" id="TIGR01205">
    <property type="entry name" value="D_ala_D_alaTIGR"/>
    <property type="match status" value="1"/>
</dbReference>
<dbReference type="EC" id="6.3.2.4" evidence="5 17"/>
<protein>
    <recommendedName>
        <fullName evidence="5 17">D-alanine--D-alanine ligase</fullName>
        <ecNumber evidence="5 17">6.3.2.4</ecNumber>
    </recommendedName>
    <alternativeName>
        <fullName evidence="17">D-Ala-D-Ala ligase</fullName>
    </alternativeName>
    <alternativeName>
        <fullName evidence="17">D-alanylalanine synthetase</fullName>
    </alternativeName>
</protein>
<evidence type="ECO:0000256" key="12">
    <source>
        <dbReference type="ARBA" id="ARBA00022960"/>
    </source>
</evidence>
<keyword evidence="7 17" id="KW-0436">Ligase</keyword>
<feature type="binding site" evidence="19">
    <location>
        <position position="267"/>
    </location>
    <ligand>
        <name>Mg(2+)</name>
        <dbReference type="ChEBI" id="CHEBI:18420"/>
        <label>2</label>
    </ligand>
</feature>
<evidence type="ECO:0000256" key="8">
    <source>
        <dbReference type="ARBA" id="ARBA00022723"/>
    </source>
</evidence>
<evidence type="ECO:0000256" key="11">
    <source>
        <dbReference type="ARBA" id="ARBA00022842"/>
    </source>
</evidence>
<evidence type="ECO:0000256" key="16">
    <source>
        <dbReference type="ARBA" id="ARBA00047614"/>
    </source>
</evidence>
<dbReference type="InterPro" id="IPR011761">
    <property type="entry name" value="ATP-grasp"/>
</dbReference>
<evidence type="ECO:0000256" key="10">
    <source>
        <dbReference type="ARBA" id="ARBA00022840"/>
    </source>
</evidence>
<evidence type="ECO:0000256" key="18">
    <source>
        <dbReference type="PIRSR" id="PIRSR039102-1"/>
    </source>
</evidence>
<dbReference type="FunFam" id="3.30.470.20:FF:000008">
    <property type="entry name" value="D-alanine--D-alanine ligase"/>
    <property type="match status" value="1"/>
</dbReference>
<dbReference type="PROSITE" id="PS00843">
    <property type="entry name" value="DALA_DALA_LIGASE_1"/>
    <property type="match status" value="1"/>
</dbReference>
<dbReference type="EMBL" id="CP053069">
    <property type="protein sequence ID" value="QJR09632.1"/>
    <property type="molecule type" value="Genomic_DNA"/>
</dbReference>
<keyword evidence="15 17" id="KW-0961">Cell wall biogenesis/degradation</keyword>
<dbReference type="InterPro" id="IPR011095">
    <property type="entry name" value="Dala_Dala_lig_C"/>
</dbReference>
<feature type="binding site" evidence="19">
    <location>
        <position position="252"/>
    </location>
    <ligand>
        <name>Mg(2+)</name>
        <dbReference type="ChEBI" id="CHEBI:18420"/>
        <label>1</label>
    </ligand>
</feature>
<dbReference type="InterPro" id="IPR013815">
    <property type="entry name" value="ATP_grasp_subdomain_1"/>
</dbReference>
<comment type="subcellular location">
    <subcellularLocation>
        <location evidence="3 17">Cytoplasm</location>
    </subcellularLocation>
</comment>
<dbReference type="GO" id="GO:0005829">
    <property type="term" value="C:cytosol"/>
    <property type="evidence" value="ECO:0007669"/>
    <property type="project" value="TreeGrafter"/>
</dbReference>
<dbReference type="GO" id="GO:0009252">
    <property type="term" value="P:peptidoglycan biosynthetic process"/>
    <property type="evidence" value="ECO:0007669"/>
    <property type="project" value="UniProtKB-UniRule"/>
</dbReference>
<keyword evidence="23" id="KW-1185">Reference proteome</keyword>
<evidence type="ECO:0000256" key="3">
    <source>
        <dbReference type="ARBA" id="ARBA00004496"/>
    </source>
</evidence>
<dbReference type="Proteomes" id="UP000501534">
    <property type="component" value="Chromosome"/>
</dbReference>
<keyword evidence="11 19" id="KW-0460">Magnesium</keyword>
<evidence type="ECO:0000256" key="20">
    <source>
        <dbReference type="PROSITE-ProRule" id="PRU00409"/>
    </source>
</evidence>
<feature type="domain" description="ATP-grasp" evidence="21">
    <location>
        <begin position="103"/>
        <end position="298"/>
    </location>
</feature>
<keyword evidence="10 20" id="KW-0067">ATP-binding</keyword>
<dbReference type="GO" id="GO:0046872">
    <property type="term" value="F:metal ion binding"/>
    <property type="evidence" value="ECO:0007669"/>
    <property type="project" value="UniProtKB-KW"/>
</dbReference>
<dbReference type="PANTHER" id="PTHR23132">
    <property type="entry name" value="D-ALANINE--D-ALANINE LIGASE"/>
    <property type="match status" value="1"/>
</dbReference>
<keyword evidence="6 17" id="KW-0963">Cytoplasm</keyword>
<dbReference type="PIRSF" id="PIRSF039102">
    <property type="entry name" value="Ddl/VanB"/>
    <property type="match status" value="1"/>
</dbReference>
<dbReference type="Gene3D" id="3.30.470.20">
    <property type="entry name" value="ATP-grasp fold, B domain"/>
    <property type="match status" value="1"/>
</dbReference>
<dbReference type="FunFam" id="3.40.50.20:FF:000013">
    <property type="entry name" value="D-alanine--D-alanine ligase"/>
    <property type="match status" value="1"/>
</dbReference>
<evidence type="ECO:0000313" key="23">
    <source>
        <dbReference type="Proteomes" id="UP000501534"/>
    </source>
</evidence>
<evidence type="ECO:0000256" key="15">
    <source>
        <dbReference type="ARBA" id="ARBA00023316"/>
    </source>
</evidence>
<dbReference type="Gene3D" id="3.40.50.20">
    <property type="match status" value="1"/>
</dbReference>
<dbReference type="GO" id="GO:0071555">
    <property type="term" value="P:cell wall organization"/>
    <property type="evidence" value="ECO:0007669"/>
    <property type="project" value="UniProtKB-KW"/>
</dbReference>
<feature type="binding site" evidence="19">
    <location>
        <position position="265"/>
    </location>
    <ligand>
        <name>Mg(2+)</name>
        <dbReference type="ChEBI" id="CHEBI:18420"/>
        <label>2</label>
    </ligand>
</feature>
<evidence type="ECO:0000256" key="5">
    <source>
        <dbReference type="ARBA" id="ARBA00012216"/>
    </source>
</evidence>
<feature type="active site" evidence="18">
    <location>
        <position position="145"/>
    </location>
</feature>
<comment type="cofactor">
    <cofactor evidence="19">
        <name>Mg(2+)</name>
        <dbReference type="ChEBI" id="CHEBI:18420"/>
    </cofactor>
    <cofactor evidence="19">
        <name>Mn(2+)</name>
        <dbReference type="ChEBI" id="CHEBI:29035"/>
    </cofactor>
    <text evidence="19">Binds 2 magnesium or manganese ions per subunit.</text>
</comment>
<dbReference type="PANTHER" id="PTHR23132:SF23">
    <property type="entry name" value="D-ALANINE--D-ALANINE LIGASE B"/>
    <property type="match status" value="1"/>
</dbReference>
<comment type="similarity">
    <text evidence="4 17">Belongs to the D-alanine--D-alanine ligase family.</text>
</comment>
<dbReference type="Pfam" id="PF01820">
    <property type="entry name" value="Dala_Dala_lig_N"/>
    <property type="match status" value="1"/>
</dbReference>
<evidence type="ECO:0000259" key="21">
    <source>
        <dbReference type="PROSITE" id="PS50975"/>
    </source>
</evidence>
<keyword evidence="9 20" id="KW-0547">Nucleotide-binding</keyword>
<evidence type="ECO:0000256" key="19">
    <source>
        <dbReference type="PIRSR" id="PIRSR039102-3"/>
    </source>
</evidence>